<organism evidence="2 3">
    <name type="scientific">Labrys wisconsinensis</name>
    <dbReference type="NCBI Taxonomy" id="425677"/>
    <lineage>
        <taxon>Bacteria</taxon>
        <taxon>Pseudomonadati</taxon>
        <taxon>Pseudomonadota</taxon>
        <taxon>Alphaproteobacteria</taxon>
        <taxon>Hyphomicrobiales</taxon>
        <taxon>Xanthobacteraceae</taxon>
        <taxon>Labrys</taxon>
    </lineage>
</organism>
<evidence type="ECO:0000313" key="3">
    <source>
        <dbReference type="Proteomes" id="UP001242480"/>
    </source>
</evidence>
<dbReference type="InterPro" id="IPR036182">
    <property type="entry name" value="PCuAC_sf"/>
</dbReference>
<comment type="caution">
    <text evidence="2">The sequence shown here is derived from an EMBL/GenBank/DDBJ whole genome shotgun (WGS) entry which is preliminary data.</text>
</comment>
<reference evidence="2 3" key="1">
    <citation type="submission" date="2023-07" db="EMBL/GenBank/DDBJ databases">
        <title>Genomic Encyclopedia of Type Strains, Phase IV (KMG-IV): sequencing the most valuable type-strain genomes for metagenomic binning, comparative biology and taxonomic classification.</title>
        <authorList>
            <person name="Goeker M."/>
        </authorList>
    </citation>
    <scope>NUCLEOTIDE SEQUENCE [LARGE SCALE GENOMIC DNA]</scope>
    <source>
        <strain evidence="2 3">DSM 19619</strain>
    </source>
</reference>
<dbReference type="Proteomes" id="UP001242480">
    <property type="component" value="Unassembled WGS sequence"/>
</dbReference>
<keyword evidence="1" id="KW-0732">Signal</keyword>
<gene>
    <name evidence="2" type="ORF">QO011_008130</name>
</gene>
<dbReference type="Pfam" id="PF04314">
    <property type="entry name" value="PCuAC"/>
    <property type="match status" value="1"/>
</dbReference>
<evidence type="ECO:0000256" key="1">
    <source>
        <dbReference type="SAM" id="SignalP"/>
    </source>
</evidence>
<dbReference type="RefSeq" id="WP_307285795.1">
    <property type="nucleotide sequence ID" value="NZ_JAUSVX010000029.1"/>
</dbReference>
<dbReference type="Gene3D" id="2.60.40.1890">
    <property type="entry name" value="PCu(A)C copper chaperone"/>
    <property type="match status" value="1"/>
</dbReference>
<dbReference type="InterPro" id="IPR007410">
    <property type="entry name" value="LpqE-like"/>
</dbReference>
<proteinExistence type="predicted"/>
<feature type="chain" id="PRO_5046195173" evidence="1">
    <location>
        <begin position="25"/>
        <end position="171"/>
    </location>
</feature>
<name>A0ABU0JLD8_9HYPH</name>
<dbReference type="InterPro" id="IPR058248">
    <property type="entry name" value="Lxx211020-like"/>
</dbReference>
<keyword evidence="3" id="KW-1185">Reference proteome</keyword>
<protein>
    <submittedName>
        <fullName evidence="2">Copper(I)-binding protein</fullName>
    </submittedName>
</protein>
<dbReference type="SUPFAM" id="SSF110087">
    <property type="entry name" value="DR1885-like metal-binding protein"/>
    <property type="match status" value="1"/>
</dbReference>
<dbReference type="PANTHER" id="PTHR36302">
    <property type="entry name" value="BLR7088 PROTEIN"/>
    <property type="match status" value="1"/>
</dbReference>
<evidence type="ECO:0000313" key="2">
    <source>
        <dbReference type="EMBL" id="MDQ0475088.1"/>
    </source>
</evidence>
<sequence length="171" mass="17272">MFRLHAAGVLAMLAVAAASPLTKASAHDVKAGDLVIQAPWSRATPPGAQVGGGYLTIVNKGAAADRLVGGSVEAAAGFEIHDMSMKGDVMSMNRLDGLDIPAGGSVTLSPGGKHLMFTGLAHALKKGQQVKGTLVFEKAGTVAVEYDVESIAAKGPAAAKPGHAMPGMDMN</sequence>
<dbReference type="PANTHER" id="PTHR36302:SF1">
    <property type="entry name" value="COPPER CHAPERONE PCU(A)C"/>
    <property type="match status" value="1"/>
</dbReference>
<dbReference type="EMBL" id="JAUSVX010000029">
    <property type="protein sequence ID" value="MDQ0475088.1"/>
    <property type="molecule type" value="Genomic_DNA"/>
</dbReference>
<accession>A0ABU0JLD8</accession>
<feature type="signal peptide" evidence="1">
    <location>
        <begin position="1"/>
        <end position="24"/>
    </location>
</feature>